<dbReference type="GO" id="GO:0006269">
    <property type="term" value="P:DNA replication, synthesis of primer"/>
    <property type="evidence" value="ECO:0007669"/>
    <property type="project" value="UniProtKB-UniRule"/>
</dbReference>
<dbReference type="InterPro" id="IPR037068">
    <property type="entry name" value="DNA_primase_core_N_sf"/>
</dbReference>
<comment type="similarity">
    <text evidence="12 13">Belongs to the DnaG primase family.</text>
</comment>
<keyword evidence="11 12" id="KW-0804">Transcription</keyword>
<comment type="catalytic activity">
    <reaction evidence="12">
        <text>ssDNA + n NTP = ssDNA/pppN(pN)n-1 hybrid + (n-1) diphosphate.</text>
        <dbReference type="EC" id="2.7.7.101"/>
    </reaction>
</comment>
<evidence type="ECO:0000256" key="3">
    <source>
        <dbReference type="ARBA" id="ARBA00022679"/>
    </source>
</evidence>
<dbReference type="GO" id="GO:0003899">
    <property type="term" value="F:DNA-directed RNA polymerase activity"/>
    <property type="evidence" value="ECO:0007669"/>
    <property type="project" value="UniProtKB-UniRule"/>
</dbReference>
<feature type="zinc finger region" description="CHC2-type" evidence="12 14">
    <location>
        <begin position="57"/>
        <end position="81"/>
    </location>
</feature>
<dbReference type="EMBL" id="DSUH01000311">
    <property type="protein sequence ID" value="HGU33856.1"/>
    <property type="molecule type" value="Genomic_DNA"/>
</dbReference>
<dbReference type="SUPFAM" id="SSF57783">
    <property type="entry name" value="Zinc beta-ribbon"/>
    <property type="match status" value="1"/>
</dbReference>
<evidence type="ECO:0000256" key="4">
    <source>
        <dbReference type="ARBA" id="ARBA00022695"/>
    </source>
</evidence>
<keyword evidence="4 12" id="KW-0548">Nucleotidyltransferase</keyword>
<dbReference type="FunFam" id="3.90.580.10:FF:000001">
    <property type="entry name" value="DNA primase"/>
    <property type="match status" value="1"/>
</dbReference>
<evidence type="ECO:0000259" key="15">
    <source>
        <dbReference type="PROSITE" id="PS50880"/>
    </source>
</evidence>
<comment type="cofactor">
    <cofactor evidence="12 13 14">
        <name>Zn(2+)</name>
        <dbReference type="ChEBI" id="CHEBI:29105"/>
    </cofactor>
    <text evidence="12 13 14">Binds 1 zinc ion per monomer.</text>
</comment>
<evidence type="ECO:0000256" key="14">
    <source>
        <dbReference type="PIRSR" id="PIRSR002811-1"/>
    </source>
</evidence>
<dbReference type="PIRSF" id="PIRSF002811">
    <property type="entry name" value="DnaG"/>
    <property type="match status" value="1"/>
</dbReference>
<dbReference type="SMART" id="SM00493">
    <property type="entry name" value="TOPRIM"/>
    <property type="match status" value="1"/>
</dbReference>
<dbReference type="Pfam" id="PF01807">
    <property type="entry name" value="Zn_ribbon_DnaG"/>
    <property type="match status" value="1"/>
</dbReference>
<dbReference type="GO" id="GO:0005737">
    <property type="term" value="C:cytoplasm"/>
    <property type="evidence" value="ECO:0007669"/>
    <property type="project" value="TreeGrafter"/>
</dbReference>
<dbReference type="InterPro" id="IPR036977">
    <property type="entry name" value="DNA_primase_Znf_CHC2"/>
</dbReference>
<dbReference type="AlphaFoldDB" id="A0A7C4W1J2"/>
<keyword evidence="7 12" id="KW-0863">Zinc-finger</keyword>
<dbReference type="InterPro" id="IPR030846">
    <property type="entry name" value="DnaG_bac"/>
</dbReference>
<keyword evidence="1 12" id="KW-0240">DNA-directed RNA polymerase</keyword>
<dbReference type="SUPFAM" id="SSF56731">
    <property type="entry name" value="DNA primase core"/>
    <property type="match status" value="1"/>
</dbReference>
<dbReference type="Pfam" id="PF08275">
    <property type="entry name" value="DNAG_N"/>
    <property type="match status" value="1"/>
</dbReference>
<dbReference type="PANTHER" id="PTHR30313">
    <property type="entry name" value="DNA PRIMASE"/>
    <property type="match status" value="1"/>
</dbReference>
<evidence type="ECO:0000256" key="1">
    <source>
        <dbReference type="ARBA" id="ARBA00022478"/>
    </source>
</evidence>
<reference evidence="16" key="1">
    <citation type="journal article" date="2020" name="mSystems">
        <title>Genome- and Community-Level Interaction Insights into Carbon Utilization and Element Cycling Functions of Hydrothermarchaeota in Hydrothermal Sediment.</title>
        <authorList>
            <person name="Zhou Z."/>
            <person name="Liu Y."/>
            <person name="Xu W."/>
            <person name="Pan J."/>
            <person name="Luo Z.H."/>
            <person name="Li M."/>
        </authorList>
    </citation>
    <scope>NUCLEOTIDE SEQUENCE [LARGE SCALE GENOMIC DNA]</scope>
    <source>
        <strain evidence="16">SpSt-477</strain>
    </source>
</reference>
<sequence>MDIKNFSIVGSIRKGWQLSMVIPKEKVAQIRQSVDIVDLISESVLLRKTGKSFIGLCPFHAEKTPSFTVSPDKQIYYCFGCGEGGDAITFVMKHEGVSFTDAVRMLARKCGIDIEPKAGGNRPGTDLREAVLEVNRLAAEYYAAVLRREESASAVRQYIENRGISWKTVEAFQLGYAPDRWDAFVNQLRRRNIDAGIAEKAGLIVRRDQKPGYYDRFRNRLMFPIRDTQRQVIALGGRVLDDSKPKYLNSPESLVYQKSRHLYGIDKARNACRKTGEVYVTEGYLDLIAMHMHGFENAVATLGTAMTVEHIRLLKGMAQRIVLMFDSDEAGLKAALRCIELFKSEKRLDDIRILVLPEGHDPDSFLRKFGADAMMEHMKASLGVFSFLIESAVRQHGLGSSGKIRVIESLIEPIAAIEAFDSLSRFAAIRELAERTGISEAAIQERIRQTNAQRGPKQPVLSTNVPSEINRLERSLVMMLLHFPKTIPMFQNSPWWGNLEDPMLNHLVLRVCECHGKDTAQKPIAEVVAALIEEADTPEEKRLITELSMSTDTWNDAACRRLLAQYSLRRRHGVHAVWKQKIRFAEQTQDTEALQKLMEEAQSAFRATGGMDP</sequence>
<keyword evidence="6 12" id="KW-0479">Metal-binding</keyword>
<evidence type="ECO:0000256" key="11">
    <source>
        <dbReference type="ARBA" id="ARBA00023163"/>
    </source>
</evidence>
<dbReference type="GO" id="GO:1990077">
    <property type="term" value="C:primosome complex"/>
    <property type="evidence" value="ECO:0007669"/>
    <property type="project" value="UniProtKB-KW"/>
</dbReference>
<dbReference type="GO" id="GO:0003677">
    <property type="term" value="F:DNA binding"/>
    <property type="evidence" value="ECO:0007669"/>
    <property type="project" value="UniProtKB-KW"/>
</dbReference>
<evidence type="ECO:0000256" key="6">
    <source>
        <dbReference type="ARBA" id="ARBA00022723"/>
    </source>
</evidence>
<evidence type="ECO:0000256" key="10">
    <source>
        <dbReference type="ARBA" id="ARBA00023125"/>
    </source>
</evidence>
<evidence type="ECO:0000256" key="8">
    <source>
        <dbReference type="ARBA" id="ARBA00022833"/>
    </source>
</evidence>
<dbReference type="Pfam" id="PF13155">
    <property type="entry name" value="Toprim_2"/>
    <property type="match status" value="1"/>
</dbReference>
<evidence type="ECO:0000256" key="5">
    <source>
        <dbReference type="ARBA" id="ARBA00022705"/>
    </source>
</evidence>
<dbReference type="EC" id="2.7.7.101" evidence="12"/>
<evidence type="ECO:0000256" key="2">
    <source>
        <dbReference type="ARBA" id="ARBA00022515"/>
    </source>
</evidence>
<dbReference type="CDD" id="cd03364">
    <property type="entry name" value="TOPRIM_DnaG_primases"/>
    <property type="match status" value="1"/>
</dbReference>
<dbReference type="InterPro" id="IPR050219">
    <property type="entry name" value="DnaG_primase"/>
</dbReference>
<keyword evidence="5 12" id="KW-0235">DNA replication</keyword>
<evidence type="ECO:0000256" key="9">
    <source>
        <dbReference type="ARBA" id="ARBA00022842"/>
    </source>
</evidence>
<keyword evidence="9" id="KW-0460">Magnesium</keyword>
<dbReference type="FunFam" id="3.90.980.10:FF:000001">
    <property type="entry name" value="DNA primase"/>
    <property type="match status" value="1"/>
</dbReference>
<dbReference type="InterPro" id="IPR006171">
    <property type="entry name" value="TOPRIM_dom"/>
</dbReference>
<dbReference type="GO" id="GO:0000428">
    <property type="term" value="C:DNA-directed RNA polymerase complex"/>
    <property type="evidence" value="ECO:0007669"/>
    <property type="project" value="UniProtKB-KW"/>
</dbReference>
<comment type="subunit">
    <text evidence="12">Monomer. Interacts with DnaB.</text>
</comment>
<feature type="domain" description="Toprim" evidence="15">
    <location>
        <begin position="276"/>
        <end position="357"/>
    </location>
</feature>
<organism evidence="16">
    <name type="scientific">Desulfatirhabdium butyrativorans</name>
    <dbReference type="NCBI Taxonomy" id="340467"/>
    <lineage>
        <taxon>Bacteria</taxon>
        <taxon>Pseudomonadati</taxon>
        <taxon>Thermodesulfobacteriota</taxon>
        <taxon>Desulfobacteria</taxon>
        <taxon>Desulfobacterales</taxon>
        <taxon>Desulfatirhabdiaceae</taxon>
        <taxon>Desulfatirhabdium</taxon>
    </lineage>
</organism>
<evidence type="ECO:0000256" key="7">
    <source>
        <dbReference type="ARBA" id="ARBA00022771"/>
    </source>
</evidence>
<accession>A0A7C4W1J2</accession>
<dbReference type="Gene3D" id="3.90.980.10">
    <property type="entry name" value="DNA primase, catalytic core, N-terminal domain"/>
    <property type="match status" value="1"/>
</dbReference>
<gene>
    <name evidence="12" type="primary">dnaG</name>
    <name evidence="16" type="ORF">ENS29_13555</name>
</gene>
<dbReference type="InterPro" id="IPR034151">
    <property type="entry name" value="TOPRIM_DnaG_bac"/>
</dbReference>
<evidence type="ECO:0000313" key="16">
    <source>
        <dbReference type="EMBL" id="HGU33856.1"/>
    </source>
</evidence>
<dbReference type="SMART" id="SM00400">
    <property type="entry name" value="ZnF_CHCC"/>
    <property type="match status" value="1"/>
</dbReference>
<dbReference type="InterPro" id="IPR013264">
    <property type="entry name" value="DNAG_N"/>
</dbReference>
<dbReference type="Gene3D" id="3.90.580.10">
    <property type="entry name" value="Zinc finger, CHC2-type domain"/>
    <property type="match status" value="1"/>
</dbReference>
<keyword evidence="2 12" id="KW-0639">Primosome</keyword>
<evidence type="ECO:0000256" key="12">
    <source>
        <dbReference type="HAMAP-Rule" id="MF_00974"/>
    </source>
</evidence>
<dbReference type="FunFam" id="3.40.1360.10:FF:000002">
    <property type="entry name" value="DNA primase"/>
    <property type="match status" value="1"/>
</dbReference>
<keyword evidence="8 12" id="KW-0862">Zinc</keyword>
<keyword evidence="3 12" id="KW-0808">Transferase</keyword>
<dbReference type="PANTHER" id="PTHR30313:SF2">
    <property type="entry name" value="DNA PRIMASE"/>
    <property type="match status" value="1"/>
</dbReference>
<dbReference type="InterPro" id="IPR002694">
    <property type="entry name" value="Znf_CHC2"/>
</dbReference>
<name>A0A7C4W1J2_9BACT</name>
<comment type="caution">
    <text evidence="16">The sequence shown here is derived from an EMBL/GenBank/DDBJ whole genome shotgun (WGS) entry which is preliminary data.</text>
</comment>
<dbReference type="Gene3D" id="3.40.1360.10">
    <property type="match status" value="1"/>
</dbReference>
<dbReference type="PROSITE" id="PS50880">
    <property type="entry name" value="TOPRIM"/>
    <property type="match status" value="1"/>
</dbReference>
<proteinExistence type="inferred from homology"/>
<comment type="domain">
    <text evidence="12">Contains an N-terminal zinc-binding domain, a central core domain that contains the primase activity, and a C-terminal DnaB-binding domain.</text>
</comment>
<dbReference type="HAMAP" id="MF_00974">
    <property type="entry name" value="DNA_primase_DnaG"/>
    <property type="match status" value="1"/>
</dbReference>
<protein>
    <recommendedName>
        <fullName evidence="12 13">DNA primase</fullName>
        <ecNumber evidence="12">2.7.7.101</ecNumber>
    </recommendedName>
</protein>
<dbReference type="InterPro" id="IPR006295">
    <property type="entry name" value="DNA_primase_DnaG"/>
</dbReference>
<dbReference type="NCBIfam" id="TIGR01391">
    <property type="entry name" value="dnaG"/>
    <property type="match status" value="1"/>
</dbReference>
<keyword evidence="10 12" id="KW-0238">DNA-binding</keyword>
<comment type="function">
    <text evidence="12 13">RNA polymerase that catalyzes the synthesis of short RNA molecules used as primers for DNA polymerase during DNA replication.</text>
</comment>
<dbReference type="GO" id="GO:0008270">
    <property type="term" value="F:zinc ion binding"/>
    <property type="evidence" value="ECO:0007669"/>
    <property type="project" value="UniProtKB-UniRule"/>
</dbReference>
<evidence type="ECO:0000256" key="13">
    <source>
        <dbReference type="PIRNR" id="PIRNR002811"/>
    </source>
</evidence>